<organism evidence="2 3">
    <name type="scientific">Desulfosarcina alkanivorans</name>
    <dbReference type="NCBI Taxonomy" id="571177"/>
    <lineage>
        <taxon>Bacteria</taxon>
        <taxon>Pseudomonadati</taxon>
        <taxon>Thermodesulfobacteriota</taxon>
        <taxon>Desulfobacteria</taxon>
        <taxon>Desulfobacterales</taxon>
        <taxon>Desulfosarcinaceae</taxon>
        <taxon>Desulfosarcina</taxon>
    </lineage>
</organism>
<feature type="transmembrane region" description="Helical" evidence="1">
    <location>
        <begin position="89"/>
        <end position="107"/>
    </location>
</feature>
<dbReference type="KEGG" id="dalk:DSCA_50920"/>
<proteinExistence type="predicted"/>
<dbReference type="RefSeq" id="WP_155319038.1">
    <property type="nucleotide sequence ID" value="NZ_AP021874.1"/>
</dbReference>
<reference evidence="2 3" key="1">
    <citation type="submission" date="2019-11" db="EMBL/GenBank/DDBJ databases">
        <title>Comparative genomics of hydrocarbon-degrading Desulfosarcina strains.</title>
        <authorList>
            <person name="Watanabe M."/>
            <person name="Kojima H."/>
            <person name="Fukui M."/>
        </authorList>
    </citation>
    <scope>NUCLEOTIDE SEQUENCE [LARGE SCALE GENOMIC DNA]</scope>
    <source>
        <strain evidence="2 3">PL12</strain>
    </source>
</reference>
<protein>
    <submittedName>
        <fullName evidence="2">C-type cytochrome biogenesis protein CcsB</fullName>
    </submittedName>
</protein>
<feature type="transmembrane region" description="Helical" evidence="1">
    <location>
        <begin position="119"/>
        <end position="147"/>
    </location>
</feature>
<feature type="transmembrane region" description="Helical" evidence="1">
    <location>
        <begin position="6"/>
        <end position="24"/>
    </location>
</feature>
<feature type="transmembrane region" description="Helical" evidence="1">
    <location>
        <begin position="65"/>
        <end position="82"/>
    </location>
</feature>
<keyword evidence="3" id="KW-1185">Reference proteome</keyword>
<dbReference type="OrthoDB" id="5386575at2"/>
<feature type="transmembrane region" description="Helical" evidence="1">
    <location>
        <begin position="31"/>
        <end position="53"/>
    </location>
</feature>
<gene>
    <name evidence="2" type="ORF">DSCA_50920</name>
</gene>
<keyword evidence="1" id="KW-0812">Transmembrane</keyword>
<feature type="transmembrane region" description="Helical" evidence="1">
    <location>
        <begin position="220"/>
        <end position="238"/>
    </location>
</feature>
<evidence type="ECO:0000256" key="1">
    <source>
        <dbReference type="SAM" id="Phobius"/>
    </source>
</evidence>
<feature type="transmembrane region" description="Helical" evidence="1">
    <location>
        <begin position="159"/>
        <end position="182"/>
    </location>
</feature>
<name>A0A5K7YN17_9BACT</name>
<evidence type="ECO:0000313" key="2">
    <source>
        <dbReference type="EMBL" id="BBO71162.1"/>
    </source>
</evidence>
<sequence>MFTTQVHGWLYAAAGCYCIAWIWFGCRQWGAGRLALAAGFLLQSLYLVGRGWLGDVFIPNPLVEGPFFLPWCLALIALVRAVTRPKLALPWMMGLVVIFSLLAAFYAKGMIPPTPKKMTLWAVLFFASESMAHALFYSAALYAMLAFSRKGLNGAFHPLLVWGFVAYTMAQVTGAVWCFVGWGNTFSWGARHLGSAAIWTFFAASLHLQFIPGWKRSNSFMIIAGAAMLFYISYGHYFHEMHFQRVGG</sequence>
<evidence type="ECO:0000313" key="3">
    <source>
        <dbReference type="Proteomes" id="UP000427906"/>
    </source>
</evidence>
<dbReference type="AlphaFoldDB" id="A0A5K7YN17"/>
<dbReference type="Proteomes" id="UP000427906">
    <property type="component" value="Chromosome"/>
</dbReference>
<dbReference type="EMBL" id="AP021874">
    <property type="protein sequence ID" value="BBO71162.1"/>
    <property type="molecule type" value="Genomic_DNA"/>
</dbReference>
<feature type="transmembrane region" description="Helical" evidence="1">
    <location>
        <begin position="188"/>
        <end position="208"/>
    </location>
</feature>
<keyword evidence="1" id="KW-1133">Transmembrane helix</keyword>
<accession>A0A5K7YN17</accession>
<keyword evidence="1" id="KW-0472">Membrane</keyword>